<keyword evidence="3 6" id="KW-0812">Transmembrane</keyword>
<evidence type="ECO:0000256" key="3">
    <source>
        <dbReference type="ARBA" id="ARBA00022692"/>
    </source>
</evidence>
<evidence type="ECO:0000256" key="2">
    <source>
        <dbReference type="ARBA" id="ARBA00007635"/>
    </source>
</evidence>
<dbReference type="AlphaFoldDB" id="A0A9N7NR11"/>
<evidence type="ECO:0000256" key="6">
    <source>
        <dbReference type="RuleBase" id="RU363077"/>
    </source>
</evidence>
<dbReference type="InterPro" id="IPR030184">
    <property type="entry name" value="WAT1-related"/>
</dbReference>
<dbReference type="EMBL" id="CACSLK010030184">
    <property type="protein sequence ID" value="CAA0836256.1"/>
    <property type="molecule type" value="Genomic_DNA"/>
</dbReference>
<accession>A0A9N7NR11</accession>
<evidence type="ECO:0000256" key="4">
    <source>
        <dbReference type="ARBA" id="ARBA00022989"/>
    </source>
</evidence>
<dbReference type="GO" id="GO:0016020">
    <property type="term" value="C:membrane"/>
    <property type="evidence" value="ECO:0007669"/>
    <property type="project" value="UniProtKB-SubCell"/>
</dbReference>
<comment type="subcellular location">
    <subcellularLocation>
        <location evidence="1 6">Membrane</location>
        <topology evidence="1 6">Multi-pass membrane protein</topology>
    </subcellularLocation>
</comment>
<evidence type="ECO:0000313" key="8">
    <source>
        <dbReference type="EMBL" id="CAA0836256.1"/>
    </source>
</evidence>
<evidence type="ECO:0000313" key="9">
    <source>
        <dbReference type="Proteomes" id="UP001153555"/>
    </source>
</evidence>
<keyword evidence="4 6" id="KW-1133">Transmembrane helix</keyword>
<dbReference type="PANTHER" id="PTHR31218">
    <property type="entry name" value="WAT1-RELATED PROTEIN"/>
    <property type="match status" value="1"/>
</dbReference>
<feature type="transmembrane region" description="Helical" evidence="6">
    <location>
        <begin position="75"/>
        <end position="94"/>
    </location>
</feature>
<comment type="caution">
    <text evidence="8">The sequence shown here is derived from an EMBL/GenBank/DDBJ whole genome shotgun (WGS) entry which is preliminary data.</text>
</comment>
<keyword evidence="9" id="KW-1185">Reference proteome</keyword>
<dbReference type="InterPro" id="IPR037185">
    <property type="entry name" value="EmrE-like"/>
</dbReference>
<feature type="transmembrane region" description="Helical" evidence="6">
    <location>
        <begin position="188"/>
        <end position="207"/>
    </location>
</feature>
<feature type="transmembrane region" description="Helical" evidence="6">
    <location>
        <begin position="307"/>
        <end position="326"/>
    </location>
</feature>
<dbReference type="Proteomes" id="UP001153555">
    <property type="component" value="Unassembled WGS sequence"/>
</dbReference>
<keyword evidence="5 6" id="KW-0472">Membrane</keyword>
<comment type="similarity">
    <text evidence="2 6">Belongs to the drug/metabolite transporter (DMT) superfamily. Plant drug/metabolite exporter (P-DME) (TC 2.A.7.4) family.</text>
</comment>
<organism evidence="8 9">
    <name type="scientific">Striga hermonthica</name>
    <name type="common">Purple witchweed</name>
    <name type="synonym">Buchnera hermonthica</name>
    <dbReference type="NCBI Taxonomy" id="68872"/>
    <lineage>
        <taxon>Eukaryota</taxon>
        <taxon>Viridiplantae</taxon>
        <taxon>Streptophyta</taxon>
        <taxon>Embryophyta</taxon>
        <taxon>Tracheophyta</taxon>
        <taxon>Spermatophyta</taxon>
        <taxon>Magnoliopsida</taxon>
        <taxon>eudicotyledons</taxon>
        <taxon>Gunneridae</taxon>
        <taxon>Pentapetalae</taxon>
        <taxon>asterids</taxon>
        <taxon>lamiids</taxon>
        <taxon>Lamiales</taxon>
        <taxon>Orobanchaceae</taxon>
        <taxon>Buchnereae</taxon>
        <taxon>Striga</taxon>
    </lineage>
</organism>
<sequence length="345" mass="37753">MTTISLLLQKAKPFLLVIFLQAGLSGMDIISKVALDNGMSNFVFVVYRHLVATIIMAPFALALDRNIRPKMTWSIFFKIMAMSLLEPVIGQNLYFLGMKYTTATSAAAMSNVLPAITFVIALCFRLEKLKITSIRSQAKIIGTLATVAGAMIMTFVIGPNLGLPWTKKGSAYNQHHQTVTLQDSIKGAVMIIAGCLSWACFIILQAVTSRTYPTDLSMTVWICLLATVEGAAVALVAENRNPAAWAIKWDTKLLAVVYTGVFCTGIAYYVQGVVMKERGPVFVSAFSPLNMVIVAILSSIILAEQMYLGRVVGAVIIIIGLYFVNWGKNKDYETPRLEVVTNMTV</sequence>
<gene>
    <name evidence="8" type="ORF">SHERM_03364</name>
</gene>
<evidence type="ECO:0000259" key="7">
    <source>
        <dbReference type="Pfam" id="PF00892"/>
    </source>
</evidence>
<feature type="transmembrane region" description="Helical" evidence="6">
    <location>
        <begin position="138"/>
        <end position="158"/>
    </location>
</feature>
<dbReference type="Pfam" id="PF00892">
    <property type="entry name" value="EamA"/>
    <property type="match status" value="2"/>
</dbReference>
<dbReference type="GO" id="GO:0022857">
    <property type="term" value="F:transmembrane transporter activity"/>
    <property type="evidence" value="ECO:0007669"/>
    <property type="project" value="InterPro"/>
</dbReference>
<feature type="transmembrane region" description="Helical" evidence="6">
    <location>
        <begin position="106"/>
        <end position="126"/>
    </location>
</feature>
<name>A0A9N7NR11_STRHE</name>
<feature type="domain" description="EamA" evidence="7">
    <location>
        <begin position="22"/>
        <end position="154"/>
    </location>
</feature>
<reference evidence="8" key="1">
    <citation type="submission" date="2019-12" db="EMBL/GenBank/DDBJ databases">
        <authorList>
            <person name="Scholes J."/>
        </authorList>
    </citation>
    <scope>NUCLEOTIDE SEQUENCE</scope>
</reference>
<feature type="transmembrane region" description="Helical" evidence="6">
    <location>
        <begin position="219"/>
        <end position="237"/>
    </location>
</feature>
<feature type="transmembrane region" description="Helical" evidence="6">
    <location>
        <begin position="42"/>
        <end position="63"/>
    </location>
</feature>
<feature type="transmembrane region" description="Helical" evidence="6">
    <location>
        <begin position="249"/>
        <end position="269"/>
    </location>
</feature>
<evidence type="ECO:0000256" key="5">
    <source>
        <dbReference type="ARBA" id="ARBA00023136"/>
    </source>
</evidence>
<evidence type="ECO:0000256" key="1">
    <source>
        <dbReference type="ARBA" id="ARBA00004141"/>
    </source>
</evidence>
<feature type="transmembrane region" description="Helical" evidence="6">
    <location>
        <begin position="281"/>
        <end position="301"/>
    </location>
</feature>
<dbReference type="OrthoDB" id="1728340at2759"/>
<dbReference type="SUPFAM" id="SSF103481">
    <property type="entry name" value="Multidrug resistance efflux transporter EmrE"/>
    <property type="match status" value="2"/>
</dbReference>
<proteinExistence type="inferred from homology"/>
<dbReference type="InterPro" id="IPR000620">
    <property type="entry name" value="EamA_dom"/>
</dbReference>
<protein>
    <recommendedName>
        <fullName evidence="6">WAT1-related protein</fullName>
    </recommendedName>
</protein>
<feature type="domain" description="EamA" evidence="7">
    <location>
        <begin position="186"/>
        <end position="325"/>
    </location>
</feature>